<evidence type="ECO:0000313" key="2">
    <source>
        <dbReference type="Proteomes" id="UP001287356"/>
    </source>
</evidence>
<dbReference type="EMBL" id="JAULSN010000001">
    <property type="protein sequence ID" value="KAK3383138.1"/>
    <property type="molecule type" value="Genomic_DNA"/>
</dbReference>
<gene>
    <name evidence="1" type="ORF">B0T24DRAFT_673048</name>
</gene>
<dbReference type="AlphaFoldDB" id="A0AAE0TXF8"/>
<organism evidence="1 2">
    <name type="scientific">Lasiosphaeria ovina</name>
    <dbReference type="NCBI Taxonomy" id="92902"/>
    <lineage>
        <taxon>Eukaryota</taxon>
        <taxon>Fungi</taxon>
        <taxon>Dikarya</taxon>
        <taxon>Ascomycota</taxon>
        <taxon>Pezizomycotina</taxon>
        <taxon>Sordariomycetes</taxon>
        <taxon>Sordariomycetidae</taxon>
        <taxon>Sordariales</taxon>
        <taxon>Lasiosphaeriaceae</taxon>
        <taxon>Lasiosphaeria</taxon>
    </lineage>
</organism>
<accession>A0AAE0TXF8</accession>
<keyword evidence="2" id="KW-1185">Reference proteome</keyword>
<reference evidence="1" key="1">
    <citation type="journal article" date="2023" name="Mol. Phylogenet. Evol.">
        <title>Genome-scale phylogeny and comparative genomics of the fungal order Sordariales.</title>
        <authorList>
            <person name="Hensen N."/>
            <person name="Bonometti L."/>
            <person name="Westerberg I."/>
            <person name="Brannstrom I.O."/>
            <person name="Guillou S."/>
            <person name="Cros-Aarteil S."/>
            <person name="Calhoun S."/>
            <person name="Haridas S."/>
            <person name="Kuo A."/>
            <person name="Mondo S."/>
            <person name="Pangilinan J."/>
            <person name="Riley R."/>
            <person name="LaButti K."/>
            <person name="Andreopoulos B."/>
            <person name="Lipzen A."/>
            <person name="Chen C."/>
            <person name="Yan M."/>
            <person name="Daum C."/>
            <person name="Ng V."/>
            <person name="Clum A."/>
            <person name="Steindorff A."/>
            <person name="Ohm R.A."/>
            <person name="Martin F."/>
            <person name="Silar P."/>
            <person name="Natvig D.O."/>
            <person name="Lalanne C."/>
            <person name="Gautier V."/>
            <person name="Ament-Velasquez S.L."/>
            <person name="Kruys A."/>
            <person name="Hutchinson M.I."/>
            <person name="Powell A.J."/>
            <person name="Barry K."/>
            <person name="Miller A.N."/>
            <person name="Grigoriev I.V."/>
            <person name="Debuchy R."/>
            <person name="Gladieux P."/>
            <person name="Hiltunen Thoren M."/>
            <person name="Johannesson H."/>
        </authorList>
    </citation>
    <scope>NUCLEOTIDE SEQUENCE</scope>
    <source>
        <strain evidence="1">CBS 958.72</strain>
    </source>
</reference>
<evidence type="ECO:0000313" key="1">
    <source>
        <dbReference type="EMBL" id="KAK3383138.1"/>
    </source>
</evidence>
<comment type="caution">
    <text evidence="1">The sequence shown here is derived from an EMBL/GenBank/DDBJ whole genome shotgun (WGS) entry which is preliminary data.</text>
</comment>
<name>A0AAE0TXF8_9PEZI</name>
<protein>
    <submittedName>
        <fullName evidence="1">Uncharacterized protein</fullName>
    </submittedName>
</protein>
<sequence length="147" mass="15746">MRVDLAHGPPAKPQIHSCKNHHTYNGVAQLPVATSVRRSPAGLRQLSAPDSYGGEEHAAAVVVYDVVLYYAGNRACTIYRTLDDFAVLALGRGRGAVPLPSSGSGSGSRLAAARDLDQLLRDALAKRSRDCGVEYFLRRRIGDCGGR</sequence>
<proteinExistence type="predicted"/>
<reference evidence="1" key="2">
    <citation type="submission" date="2023-06" db="EMBL/GenBank/DDBJ databases">
        <authorList>
            <consortium name="Lawrence Berkeley National Laboratory"/>
            <person name="Haridas S."/>
            <person name="Hensen N."/>
            <person name="Bonometti L."/>
            <person name="Westerberg I."/>
            <person name="Brannstrom I.O."/>
            <person name="Guillou S."/>
            <person name="Cros-Aarteil S."/>
            <person name="Calhoun S."/>
            <person name="Kuo A."/>
            <person name="Mondo S."/>
            <person name="Pangilinan J."/>
            <person name="Riley R."/>
            <person name="Labutti K."/>
            <person name="Andreopoulos B."/>
            <person name="Lipzen A."/>
            <person name="Chen C."/>
            <person name="Yanf M."/>
            <person name="Daum C."/>
            <person name="Ng V."/>
            <person name="Clum A."/>
            <person name="Steindorff A."/>
            <person name="Ohm R."/>
            <person name="Martin F."/>
            <person name="Silar P."/>
            <person name="Natvig D."/>
            <person name="Lalanne C."/>
            <person name="Gautier V."/>
            <person name="Ament-Velasquez S.L."/>
            <person name="Kruys A."/>
            <person name="Hutchinson M.I."/>
            <person name="Powell A.J."/>
            <person name="Barry K."/>
            <person name="Miller A.N."/>
            <person name="Grigoriev I.V."/>
            <person name="Debuchy R."/>
            <person name="Gladieux P."/>
            <person name="Thoren M.H."/>
            <person name="Johannesson H."/>
        </authorList>
    </citation>
    <scope>NUCLEOTIDE SEQUENCE</scope>
    <source>
        <strain evidence="1">CBS 958.72</strain>
    </source>
</reference>
<dbReference type="Proteomes" id="UP001287356">
    <property type="component" value="Unassembled WGS sequence"/>
</dbReference>